<dbReference type="AlphaFoldDB" id="A0A401TM29"/>
<keyword evidence="3" id="KW-1185">Reference proteome</keyword>
<reference evidence="2 3" key="1">
    <citation type="journal article" date="2018" name="Nat. Ecol. Evol.">
        <title>Shark genomes provide insights into elasmobranch evolution and the origin of vertebrates.</title>
        <authorList>
            <person name="Hara Y"/>
            <person name="Yamaguchi K"/>
            <person name="Onimaru K"/>
            <person name="Kadota M"/>
            <person name="Koyanagi M"/>
            <person name="Keeley SD"/>
            <person name="Tatsumi K"/>
            <person name="Tanaka K"/>
            <person name="Motone F"/>
            <person name="Kageyama Y"/>
            <person name="Nozu R"/>
            <person name="Adachi N"/>
            <person name="Nishimura O"/>
            <person name="Nakagawa R"/>
            <person name="Tanegashima C"/>
            <person name="Kiyatake I"/>
            <person name="Matsumoto R"/>
            <person name="Murakumo K"/>
            <person name="Nishida K"/>
            <person name="Terakita A"/>
            <person name="Kuratani S"/>
            <person name="Sato K"/>
            <person name="Hyodo S Kuraku.S."/>
        </authorList>
    </citation>
    <scope>NUCLEOTIDE SEQUENCE [LARGE SCALE GENOMIC DNA]</scope>
</reference>
<feature type="non-terminal residue" evidence="2">
    <location>
        <position position="1"/>
    </location>
</feature>
<feature type="region of interest" description="Disordered" evidence="1">
    <location>
        <begin position="13"/>
        <end position="32"/>
    </location>
</feature>
<dbReference type="Proteomes" id="UP000287033">
    <property type="component" value="Unassembled WGS sequence"/>
</dbReference>
<proteinExistence type="predicted"/>
<comment type="caution">
    <text evidence="2">The sequence shown here is derived from an EMBL/GenBank/DDBJ whole genome shotgun (WGS) entry which is preliminary data.</text>
</comment>
<evidence type="ECO:0000313" key="3">
    <source>
        <dbReference type="Proteomes" id="UP000287033"/>
    </source>
</evidence>
<organism evidence="2 3">
    <name type="scientific">Chiloscyllium punctatum</name>
    <name type="common">Brownbanded bambooshark</name>
    <name type="synonym">Hemiscyllium punctatum</name>
    <dbReference type="NCBI Taxonomy" id="137246"/>
    <lineage>
        <taxon>Eukaryota</taxon>
        <taxon>Metazoa</taxon>
        <taxon>Chordata</taxon>
        <taxon>Craniata</taxon>
        <taxon>Vertebrata</taxon>
        <taxon>Chondrichthyes</taxon>
        <taxon>Elasmobranchii</taxon>
        <taxon>Galeomorphii</taxon>
        <taxon>Galeoidea</taxon>
        <taxon>Orectolobiformes</taxon>
        <taxon>Hemiscylliidae</taxon>
        <taxon>Chiloscyllium</taxon>
    </lineage>
</organism>
<evidence type="ECO:0000256" key="1">
    <source>
        <dbReference type="SAM" id="MobiDB-lite"/>
    </source>
</evidence>
<dbReference type="EMBL" id="BEZZ01116601">
    <property type="protein sequence ID" value="GCC43679.1"/>
    <property type="molecule type" value="Genomic_DNA"/>
</dbReference>
<gene>
    <name evidence="2" type="ORF">chiPu_0027873</name>
</gene>
<sequence length="91" mass="9874">PVNLGGALVREESGDVDALTEERGRNSVVRSSELQPGSRFGQVLAWRSVPRAGCGQVEELWVRPVQQRTDLASVTSAAQSLRQTYPGARLL</sequence>
<protein>
    <submittedName>
        <fullName evidence="2">Uncharacterized protein</fullName>
    </submittedName>
</protein>
<accession>A0A401TM29</accession>
<evidence type="ECO:0000313" key="2">
    <source>
        <dbReference type="EMBL" id="GCC43679.1"/>
    </source>
</evidence>
<name>A0A401TM29_CHIPU</name>